<dbReference type="InterPro" id="IPR000531">
    <property type="entry name" value="Beta-barrel_TonB"/>
</dbReference>
<evidence type="ECO:0000256" key="6">
    <source>
        <dbReference type="ARBA" id="ARBA00023136"/>
    </source>
</evidence>
<dbReference type="Gene3D" id="2.40.170.20">
    <property type="entry name" value="TonB-dependent receptor, beta-barrel domain"/>
    <property type="match status" value="1"/>
</dbReference>
<evidence type="ECO:0000313" key="13">
    <source>
        <dbReference type="EMBL" id="ASG25440.1"/>
    </source>
</evidence>
<evidence type="ECO:0000256" key="9">
    <source>
        <dbReference type="RuleBase" id="RU003357"/>
    </source>
</evidence>
<feature type="domain" description="TonB-dependent receptor plug" evidence="12">
    <location>
        <begin position="65"/>
        <end position="177"/>
    </location>
</feature>
<dbReference type="CDD" id="cd01347">
    <property type="entry name" value="ligand_gated_channel"/>
    <property type="match status" value="1"/>
</dbReference>
<dbReference type="PANTHER" id="PTHR40980:SF3">
    <property type="entry name" value="TONB-DEPENDENT RECEPTOR-LIKE BETA-BARREL DOMAIN-CONTAINING PROTEIN"/>
    <property type="match status" value="1"/>
</dbReference>
<proteinExistence type="inferred from homology"/>
<evidence type="ECO:0000256" key="3">
    <source>
        <dbReference type="ARBA" id="ARBA00022452"/>
    </source>
</evidence>
<evidence type="ECO:0000256" key="5">
    <source>
        <dbReference type="ARBA" id="ARBA00023077"/>
    </source>
</evidence>
<dbReference type="InterPro" id="IPR037066">
    <property type="entry name" value="Plug_dom_sf"/>
</dbReference>
<comment type="subcellular location">
    <subcellularLocation>
        <location evidence="1 8">Cell outer membrane</location>
        <topology evidence="1 8">Multi-pass membrane protein</topology>
    </subcellularLocation>
</comment>
<keyword evidence="4 8" id="KW-0812">Transmembrane</keyword>
<evidence type="ECO:0000256" key="1">
    <source>
        <dbReference type="ARBA" id="ARBA00004571"/>
    </source>
</evidence>
<evidence type="ECO:0000259" key="12">
    <source>
        <dbReference type="Pfam" id="PF07715"/>
    </source>
</evidence>
<feature type="chain" id="PRO_5012941914" evidence="10">
    <location>
        <begin position="38"/>
        <end position="873"/>
    </location>
</feature>
<dbReference type="Gene3D" id="2.170.130.10">
    <property type="entry name" value="TonB-dependent receptor, plug domain"/>
    <property type="match status" value="1"/>
</dbReference>
<keyword evidence="6 8" id="KW-0472">Membrane</keyword>
<name>A0A248K3L9_9PROT</name>
<evidence type="ECO:0000256" key="4">
    <source>
        <dbReference type="ARBA" id="ARBA00022692"/>
    </source>
</evidence>
<evidence type="ECO:0000256" key="7">
    <source>
        <dbReference type="ARBA" id="ARBA00023237"/>
    </source>
</evidence>
<dbReference type="Pfam" id="PF07715">
    <property type="entry name" value="Plug"/>
    <property type="match status" value="1"/>
</dbReference>
<feature type="signal peptide" evidence="10">
    <location>
        <begin position="1"/>
        <end position="37"/>
    </location>
</feature>
<reference evidence="13 14" key="1">
    <citation type="submission" date="2017-06" db="EMBL/GenBank/DDBJ databases">
        <title>Complete genome sequence of Nitrospirillum amazonense strain CBAmC, an endophytic nitrogen-fixing and plant growth-promoting bacterium, isolated from sugarcane.</title>
        <authorList>
            <person name="Schwab S."/>
            <person name="dos Santos Teixeira K.R."/>
            <person name="Simoes Araujo J.L."/>
            <person name="Soares Vidal M."/>
            <person name="Borges de Freitas H.R."/>
            <person name="Rivello Crivelaro A.L."/>
            <person name="Bueno de Camargo Nunes A."/>
            <person name="dos Santos C.M."/>
            <person name="Palmeira da Silva Rosa D."/>
            <person name="da Silva Padilha D."/>
            <person name="da Silva E."/>
            <person name="Araujo Terra L."/>
            <person name="Soares Mendes V."/>
            <person name="Farinelli L."/>
            <person name="Magalhaes Cruz L."/>
            <person name="Baldani J.I."/>
        </authorList>
    </citation>
    <scope>NUCLEOTIDE SEQUENCE [LARGE SCALE GENOMIC DNA]</scope>
    <source>
        <strain evidence="13 14">CBAmC</strain>
    </source>
</reference>
<evidence type="ECO:0000313" key="14">
    <source>
        <dbReference type="Proteomes" id="UP000197153"/>
    </source>
</evidence>
<keyword evidence="5 9" id="KW-0798">TonB box</keyword>
<keyword evidence="10" id="KW-0732">Signal</keyword>
<dbReference type="AlphaFoldDB" id="A0A248K3L9"/>
<sequence>MKRSRGNHIMGIKKYALVTTMLMGMGATSFISIQAYAADANADDDLQEIVVTSIRKSLERSIEVKREANAIVDVISAEGVGKFPDTNVAESLSHLPGISVDHQFGEGEKISILGTDPALNRILVDGQSIASADWGGNPNDPNSRTFNYSLLSPEIIDQAEVYKSTEARIDEGSLGGTVIIHTRKPLDLDANTLRGSVGYSYNTRSEQGNPRGSLLYSWKNAASNFGVMVAGTYDKEDLSRAGIEFFGYGSGKDITAANPNVAVTGGDINSAKYPAGINAAYFQQTREREGVQAAIQYQPTDTLDFDLSGIYIHGDYNNFSQSRFIYPAGSKSAFQTATVKDGLITNATLGNGAYTELDTNYRQTTVQTARLNLAGTWTPTKDWKVHTDVGYTRAFGGKDPEYLLSFYSSAPYSFAYDGTNTNVTYTNGSASGNALSTRAAGGQAGGIAAQLNADSEAYGQMDVTHDINLGPITSVQAGVKYTDHLNTVRAYGSRTMSNGAVSLTSLGASPVPSSVFDDLNASGDLIHFSTISKEAVVNYLDGLNTTYYRDYGSEYKVTEKNGNAYVQANFAGTNYRGNLGVRYVHSDDDIKFWNTSDNGNSYQSVTTNNRYGRFLPSFNVAYDATDDVVVRFGAAKVIARPRYADYAGAFSKDDTSFNGSGGNPNLKPYESNNYDVSAEWYFSKDSLVSGEFFFRQISSYIVSVTKDNVPLVSQRDGLVHDYSITTPQNFSDANVKGFSALYQTNIAYGFGVQTNYTYAIADTASGLNMPYLSRHTVNFIPYYEQGPLQARVSLGWRSSYFTSIGRLNSNNMTDSYMQLDFSATYSITENLQATVNATNLLDELYYSYSGTKAAPIGYYRNGSVYSVSMSYKM</sequence>
<dbReference type="InterPro" id="IPR012910">
    <property type="entry name" value="Plug_dom"/>
</dbReference>
<dbReference type="Proteomes" id="UP000197153">
    <property type="component" value="Chromosome 4"/>
</dbReference>
<evidence type="ECO:0000259" key="11">
    <source>
        <dbReference type="Pfam" id="PF00593"/>
    </source>
</evidence>
<keyword evidence="3 8" id="KW-1134">Transmembrane beta strand</keyword>
<keyword evidence="13" id="KW-0675">Receptor</keyword>
<dbReference type="NCBIfam" id="TIGR01782">
    <property type="entry name" value="TonB-Xanth-Caul"/>
    <property type="match status" value="1"/>
</dbReference>
<dbReference type="Pfam" id="PF00593">
    <property type="entry name" value="TonB_dep_Rec_b-barrel"/>
    <property type="match status" value="1"/>
</dbReference>
<dbReference type="InterPro" id="IPR039426">
    <property type="entry name" value="TonB-dep_rcpt-like"/>
</dbReference>
<feature type="domain" description="TonB-dependent receptor-like beta-barrel" evidence="11">
    <location>
        <begin position="318"/>
        <end position="840"/>
    </location>
</feature>
<organism evidence="13 14">
    <name type="scientific">Nitrospirillum viridazoti CBAmc</name>
    <dbReference type="NCBI Taxonomy" id="1441467"/>
    <lineage>
        <taxon>Bacteria</taxon>
        <taxon>Pseudomonadati</taxon>
        <taxon>Pseudomonadota</taxon>
        <taxon>Alphaproteobacteria</taxon>
        <taxon>Rhodospirillales</taxon>
        <taxon>Azospirillaceae</taxon>
        <taxon>Nitrospirillum</taxon>
        <taxon>Nitrospirillum viridazoti</taxon>
    </lineage>
</organism>
<dbReference type="PANTHER" id="PTHR40980">
    <property type="entry name" value="PLUG DOMAIN-CONTAINING PROTEIN"/>
    <property type="match status" value="1"/>
</dbReference>
<evidence type="ECO:0000256" key="8">
    <source>
        <dbReference type="PROSITE-ProRule" id="PRU01360"/>
    </source>
</evidence>
<dbReference type="EMBL" id="CP022113">
    <property type="protein sequence ID" value="ASG25440.1"/>
    <property type="molecule type" value="Genomic_DNA"/>
</dbReference>
<dbReference type="InterPro" id="IPR036942">
    <property type="entry name" value="Beta-barrel_TonB_sf"/>
</dbReference>
<comment type="similarity">
    <text evidence="8 9">Belongs to the TonB-dependent receptor family.</text>
</comment>
<evidence type="ECO:0000256" key="10">
    <source>
        <dbReference type="SAM" id="SignalP"/>
    </source>
</evidence>
<dbReference type="InterPro" id="IPR010104">
    <property type="entry name" value="TonB_rcpt_bac"/>
</dbReference>
<keyword evidence="14" id="KW-1185">Reference proteome</keyword>
<protein>
    <submittedName>
        <fullName evidence="13">TonB-dependent receptor</fullName>
    </submittedName>
</protein>
<keyword evidence="2 8" id="KW-0813">Transport</keyword>
<evidence type="ECO:0000256" key="2">
    <source>
        <dbReference type="ARBA" id="ARBA00022448"/>
    </source>
</evidence>
<dbReference type="KEGG" id="nao:Y958_30030"/>
<keyword evidence="7 8" id="KW-0998">Cell outer membrane</keyword>
<dbReference type="GO" id="GO:0009279">
    <property type="term" value="C:cell outer membrane"/>
    <property type="evidence" value="ECO:0007669"/>
    <property type="project" value="UniProtKB-SubCell"/>
</dbReference>
<accession>A0A248K3L9</accession>
<gene>
    <name evidence="13" type="ORF">Y958_30030</name>
</gene>
<dbReference type="SUPFAM" id="SSF56935">
    <property type="entry name" value="Porins"/>
    <property type="match status" value="1"/>
</dbReference>
<dbReference type="PROSITE" id="PS52016">
    <property type="entry name" value="TONB_DEPENDENT_REC_3"/>
    <property type="match status" value="1"/>
</dbReference>